<reference evidence="1 2" key="1">
    <citation type="journal article" date="2014" name="Genome Announc.">
        <title>Draft Genome Sequence of Magnetospirillum sp. Strain SO-1, a Freshwater Magnetotactic Bacterium Isolated from the Ol'khovka River, Russia.</title>
        <authorList>
            <person name="Grouzdev D.S."/>
            <person name="Dziuba M.V."/>
            <person name="Sukhacheva M.S."/>
            <person name="Mardanov A.V."/>
            <person name="Beletskiy A.V."/>
            <person name="Kuznetsov B.B."/>
            <person name="Skryabin K.G."/>
        </authorList>
    </citation>
    <scope>NUCLEOTIDE SEQUENCE [LARGE SCALE GENOMIC DNA]</scope>
    <source>
        <strain evidence="1 2">SO-1</strain>
    </source>
</reference>
<dbReference type="SUPFAM" id="SSF53335">
    <property type="entry name" value="S-adenosyl-L-methionine-dependent methyltransferases"/>
    <property type="match status" value="1"/>
</dbReference>
<dbReference type="Proteomes" id="UP000011744">
    <property type="component" value="Unassembled WGS sequence"/>
</dbReference>
<accession>M3AFQ4</accession>
<dbReference type="OrthoDB" id="1079385at2"/>
<comment type="caution">
    <text evidence="1">The sequence shown here is derived from an EMBL/GenBank/DDBJ whole genome shotgun (WGS) entry which is preliminary data.</text>
</comment>
<name>M3AFQ4_9PROT</name>
<dbReference type="RefSeq" id="WP_008614276.1">
    <property type="nucleotide sequence ID" value="NZ_AONQ01000005.1"/>
</dbReference>
<dbReference type="EMBL" id="AONQ01000005">
    <property type="protein sequence ID" value="EME71404.1"/>
    <property type="molecule type" value="Genomic_DNA"/>
</dbReference>
<dbReference type="eggNOG" id="COG0827">
    <property type="taxonomic scope" value="Bacteria"/>
</dbReference>
<proteinExistence type="predicted"/>
<evidence type="ECO:0000313" key="2">
    <source>
        <dbReference type="Proteomes" id="UP000011744"/>
    </source>
</evidence>
<sequence length="193" mass="21180">MSARLPADAVSAAYVRGIIPSKDREKDDFYPTPPIGTRALLGVESFTGTIWEPACGDGAISKVLVESGHHVISTDLIDRGYGRGGVDFLLDFQTRADNVITNPPFKHAEAFARHALARTTGKVAMLCRLAWLEGKARKAMFEATPLSAVWVFSKRLPMQRGRLVEDGEFGGMIAFAWFVWDHSHQGPPALGWL</sequence>
<protein>
    <recommendedName>
        <fullName evidence="3">Methyltransferase</fullName>
    </recommendedName>
</protein>
<dbReference type="AlphaFoldDB" id="M3AFQ4"/>
<evidence type="ECO:0000313" key="1">
    <source>
        <dbReference type="EMBL" id="EME71404.1"/>
    </source>
</evidence>
<organism evidence="1 2">
    <name type="scientific">Paramagnetospirillum caucaseum</name>
    <dbReference type="NCBI Taxonomy" id="1244869"/>
    <lineage>
        <taxon>Bacteria</taxon>
        <taxon>Pseudomonadati</taxon>
        <taxon>Pseudomonadota</taxon>
        <taxon>Alphaproteobacteria</taxon>
        <taxon>Rhodospirillales</taxon>
        <taxon>Magnetospirillaceae</taxon>
        <taxon>Paramagnetospirillum</taxon>
    </lineage>
</organism>
<dbReference type="PATRIC" id="fig|1244869.3.peg.661"/>
<keyword evidence="2" id="KW-1185">Reference proteome</keyword>
<gene>
    <name evidence="1" type="ORF">H261_03308</name>
</gene>
<dbReference type="STRING" id="1244869.H261_03308"/>
<dbReference type="InterPro" id="IPR029063">
    <property type="entry name" value="SAM-dependent_MTases_sf"/>
</dbReference>
<evidence type="ECO:0008006" key="3">
    <source>
        <dbReference type="Google" id="ProtNLM"/>
    </source>
</evidence>